<dbReference type="Proteomes" id="UP000177791">
    <property type="component" value="Unassembled WGS sequence"/>
</dbReference>
<reference evidence="1 2" key="1">
    <citation type="submission" date="2016-08" db="EMBL/GenBank/DDBJ databases">
        <title>Hymenobacter coccineus sp. nov., Hymenobacter lapidarius sp. nov. and Hymenobacter glacialis sp. nov., isolated from Antarctic soil.</title>
        <authorList>
            <person name="Sedlacek I."/>
            <person name="Kralova S."/>
            <person name="Kyrova K."/>
            <person name="Maslanova I."/>
            <person name="Stankova E."/>
            <person name="Vrbovska V."/>
            <person name="Nemec M."/>
            <person name="Bartak M."/>
            <person name="Svec P."/>
            <person name="Busse H.-J."/>
            <person name="Pantucek R."/>
        </authorList>
    </citation>
    <scope>NUCLEOTIDE SEQUENCE [LARGE SCALE GENOMIC DNA]</scope>
    <source>
        <strain evidence="1 2">CCM 8648</strain>
    </source>
</reference>
<dbReference type="EMBL" id="MDZC01000028">
    <property type="protein sequence ID" value="OGX87818.1"/>
    <property type="molecule type" value="Genomic_DNA"/>
</dbReference>
<organism evidence="1 2">
    <name type="scientific">Hymenobacter glacialis</name>
    <dbReference type="NCBI Taxonomy" id="1908236"/>
    <lineage>
        <taxon>Bacteria</taxon>
        <taxon>Pseudomonadati</taxon>
        <taxon>Bacteroidota</taxon>
        <taxon>Cytophagia</taxon>
        <taxon>Cytophagales</taxon>
        <taxon>Hymenobacteraceae</taxon>
        <taxon>Hymenobacter</taxon>
    </lineage>
</organism>
<keyword evidence="2" id="KW-1185">Reference proteome</keyword>
<evidence type="ECO:0000313" key="2">
    <source>
        <dbReference type="Proteomes" id="UP000177791"/>
    </source>
</evidence>
<comment type="caution">
    <text evidence="1">The sequence shown here is derived from an EMBL/GenBank/DDBJ whole genome shotgun (WGS) entry which is preliminary data.</text>
</comment>
<dbReference type="STRING" id="1908236.BEN48_10855"/>
<name>A0A1G1TAB3_9BACT</name>
<gene>
    <name evidence="1" type="ORF">BEN48_10855</name>
</gene>
<evidence type="ECO:0000313" key="1">
    <source>
        <dbReference type="EMBL" id="OGX87818.1"/>
    </source>
</evidence>
<accession>A0A1G1TAB3</accession>
<sequence length="86" mass="9469">MHLQLYIETRRPIIAQFAITDVLGQTTAPAASLLPWFVRRGGPTYKFGLCLKGKVLAQFDRGLPGKIWQASTAGTTFIAVLLCCYP</sequence>
<dbReference type="AlphaFoldDB" id="A0A1G1TAB3"/>
<protein>
    <submittedName>
        <fullName evidence="1">Uncharacterized protein</fullName>
    </submittedName>
</protein>
<proteinExistence type="predicted"/>